<sequence length="265" mass="26946">MSEWHGQLAGKVALVTGAARGMGEAIARELVGRGARVVLGDVLVAEGEKVAGELGDAAARFVRLDVTDAASWAGAVGVAVDTYGRLDILVNNAAIYTTSPIVDEDPAQLERILKVDLVGPFLGVQAVVPAMRAGERGGAIVNISSQAGVQGIWGHGSYGAAKWGLRGLSRTAALELGGDGIRVNAVFPGAIDTAMTAHLGTTEHPAAALGRIGRPEEVASLVAFLASDDASYLTGAEVAADGGASAGRMPVFAQRGRGQGQGDER</sequence>
<dbReference type="PRINTS" id="PR00081">
    <property type="entry name" value="GDHRDH"/>
</dbReference>
<organism evidence="3 4">
    <name type="scientific">Streptomyces endophyticus</name>
    <dbReference type="NCBI Taxonomy" id="714166"/>
    <lineage>
        <taxon>Bacteria</taxon>
        <taxon>Bacillati</taxon>
        <taxon>Actinomycetota</taxon>
        <taxon>Actinomycetes</taxon>
        <taxon>Kitasatosporales</taxon>
        <taxon>Streptomycetaceae</taxon>
        <taxon>Streptomyces</taxon>
    </lineage>
</organism>
<dbReference type="EMBL" id="JAOZYC010000189">
    <property type="protein sequence ID" value="MEB8343319.1"/>
    <property type="molecule type" value="Genomic_DNA"/>
</dbReference>
<dbReference type="PANTHER" id="PTHR24321">
    <property type="entry name" value="DEHYDROGENASES, SHORT CHAIN"/>
    <property type="match status" value="1"/>
</dbReference>
<dbReference type="PROSITE" id="PS00061">
    <property type="entry name" value="ADH_SHORT"/>
    <property type="match status" value="1"/>
</dbReference>
<evidence type="ECO:0000313" key="3">
    <source>
        <dbReference type="EMBL" id="MEB8343319.1"/>
    </source>
</evidence>
<protein>
    <submittedName>
        <fullName evidence="3">Glucose 1-dehydrogenase</fullName>
        <ecNumber evidence="3">1.1.1.47</ecNumber>
    </submittedName>
</protein>
<comment type="similarity">
    <text evidence="1">Belongs to the short-chain dehydrogenases/reductases (SDR) family.</text>
</comment>
<dbReference type="NCBIfam" id="NF005559">
    <property type="entry name" value="PRK07231.1"/>
    <property type="match status" value="1"/>
</dbReference>
<dbReference type="RefSeq" id="WP_326022991.1">
    <property type="nucleotide sequence ID" value="NZ_JAOZYC010000189.1"/>
</dbReference>
<evidence type="ECO:0000313" key="4">
    <source>
        <dbReference type="Proteomes" id="UP001354931"/>
    </source>
</evidence>
<evidence type="ECO:0000256" key="1">
    <source>
        <dbReference type="ARBA" id="ARBA00006484"/>
    </source>
</evidence>
<dbReference type="SUPFAM" id="SSF51735">
    <property type="entry name" value="NAD(P)-binding Rossmann-fold domains"/>
    <property type="match status" value="1"/>
</dbReference>
<name>A0ABU6FH73_9ACTN</name>
<dbReference type="Pfam" id="PF13561">
    <property type="entry name" value="adh_short_C2"/>
    <property type="match status" value="1"/>
</dbReference>
<comment type="caution">
    <text evidence="3">The sequence shown here is derived from an EMBL/GenBank/DDBJ whole genome shotgun (WGS) entry which is preliminary data.</text>
</comment>
<dbReference type="PRINTS" id="PR00080">
    <property type="entry name" value="SDRFAMILY"/>
</dbReference>
<gene>
    <name evidence="3" type="ORF">OKJ99_38090</name>
</gene>
<dbReference type="PANTHER" id="PTHR24321:SF15">
    <property type="entry name" value="OXIDOREDUCTASE UCPA"/>
    <property type="match status" value="1"/>
</dbReference>
<keyword evidence="4" id="KW-1185">Reference proteome</keyword>
<dbReference type="GO" id="GO:0047936">
    <property type="term" value="F:glucose 1-dehydrogenase [NAD(P)+] activity"/>
    <property type="evidence" value="ECO:0007669"/>
    <property type="project" value="UniProtKB-EC"/>
</dbReference>
<proteinExistence type="inferred from homology"/>
<dbReference type="InterPro" id="IPR036291">
    <property type="entry name" value="NAD(P)-bd_dom_sf"/>
</dbReference>
<keyword evidence="2 3" id="KW-0560">Oxidoreductase</keyword>
<accession>A0ABU6FH73</accession>
<dbReference type="InterPro" id="IPR002347">
    <property type="entry name" value="SDR_fam"/>
</dbReference>
<dbReference type="EC" id="1.1.1.47" evidence="3"/>
<dbReference type="Proteomes" id="UP001354931">
    <property type="component" value="Unassembled WGS sequence"/>
</dbReference>
<dbReference type="InterPro" id="IPR020904">
    <property type="entry name" value="Sc_DH/Rdtase_CS"/>
</dbReference>
<dbReference type="Gene3D" id="3.40.50.720">
    <property type="entry name" value="NAD(P)-binding Rossmann-like Domain"/>
    <property type="match status" value="1"/>
</dbReference>
<reference evidence="3 4" key="1">
    <citation type="submission" date="2022-10" db="EMBL/GenBank/DDBJ databases">
        <authorList>
            <person name="Xie J."/>
            <person name="Shen N."/>
        </authorList>
    </citation>
    <scope>NUCLEOTIDE SEQUENCE [LARGE SCALE GENOMIC DNA]</scope>
    <source>
        <strain evidence="3 4">YIM65594</strain>
    </source>
</reference>
<evidence type="ECO:0000256" key="2">
    <source>
        <dbReference type="ARBA" id="ARBA00023002"/>
    </source>
</evidence>